<dbReference type="InterPro" id="IPR056632">
    <property type="entry name" value="DUF7730"/>
</dbReference>
<organism evidence="2 3">
    <name type="scientific">Glonium stellatum</name>
    <dbReference type="NCBI Taxonomy" id="574774"/>
    <lineage>
        <taxon>Eukaryota</taxon>
        <taxon>Fungi</taxon>
        <taxon>Dikarya</taxon>
        <taxon>Ascomycota</taxon>
        <taxon>Pezizomycotina</taxon>
        <taxon>Dothideomycetes</taxon>
        <taxon>Pleosporomycetidae</taxon>
        <taxon>Gloniales</taxon>
        <taxon>Gloniaceae</taxon>
        <taxon>Glonium</taxon>
    </lineage>
</organism>
<dbReference type="Proteomes" id="UP000250140">
    <property type="component" value="Unassembled WGS sequence"/>
</dbReference>
<dbReference type="EMBL" id="KV750772">
    <property type="protein sequence ID" value="OCL03279.1"/>
    <property type="molecule type" value="Genomic_DNA"/>
</dbReference>
<protein>
    <recommendedName>
        <fullName evidence="1">DUF7730 domain-containing protein</fullName>
    </recommendedName>
</protein>
<accession>A0A8E2ER19</accession>
<feature type="domain" description="DUF7730" evidence="1">
    <location>
        <begin position="25"/>
        <end position="131"/>
    </location>
</feature>
<sequence>MAGEKSSLSLEWRPSRKIDDHSLSILDLPRELRDIVYEYVCQVPGEIFIYWRPSQFGYDIAAKNIRGKYGGPSEPIPLKIVMSTALMKTCRQIHAECSPILYGHNNFSLLMPDRDFVSATYLPLIRHITLISNSDTRLFDQNAYNVSLAWRATFWPLVSRRCEKLLGLFPKLQSIRYLIYATDSNGNARKPAFIKYEGTTREDRIDMAATWFRYRCPFGSDRLRDCLNLEITPPPSGTPSATDLSEPGAWDISEFSEAFERMKLIE</sequence>
<dbReference type="PANTHER" id="PTHR42085:SF2">
    <property type="entry name" value="F-BOX DOMAIN-CONTAINING PROTEIN"/>
    <property type="match status" value="1"/>
</dbReference>
<proteinExistence type="predicted"/>
<evidence type="ECO:0000259" key="1">
    <source>
        <dbReference type="Pfam" id="PF24864"/>
    </source>
</evidence>
<dbReference type="OrthoDB" id="5272396at2759"/>
<gene>
    <name evidence="2" type="ORF">AOQ84DRAFT_154437</name>
</gene>
<dbReference type="PANTHER" id="PTHR42085">
    <property type="entry name" value="F-BOX DOMAIN-CONTAINING PROTEIN"/>
    <property type="match status" value="1"/>
</dbReference>
<evidence type="ECO:0000313" key="3">
    <source>
        <dbReference type="Proteomes" id="UP000250140"/>
    </source>
</evidence>
<reference evidence="2 3" key="1">
    <citation type="journal article" date="2016" name="Nat. Commun.">
        <title>Ectomycorrhizal ecology is imprinted in the genome of the dominant symbiotic fungus Cenococcum geophilum.</title>
        <authorList>
            <consortium name="DOE Joint Genome Institute"/>
            <person name="Peter M."/>
            <person name="Kohler A."/>
            <person name="Ohm R.A."/>
            <person name="Kuo A."/>
            <person name="Krutzmann J."/>
            <person name="Morin E."/>
            <person name="Arend M."/>
            <person name="Barry K.W."/>
            <person name="Binder M."/>
            <person name="Choi C."/>
            <person name="Clum A."/>
            <person name="Copeland A."/>
            <person name="Grisel N."/>
            <person name="Haridas S."/>
            <person name="Kipfer T."/>
            <person name="LaButti K."/>
            <person name="Lindquist E."/>
            <person name="Lipzen A."/>
            <person name="Maire R."/>
            <person name="Meier B."/>
            <person name="Mihaltcheva S."/>
            <person name="Molinier V."/>
            <person name="Murat C."/>
            <person name="Poggeler S."/>
            <person name="Quandt C.A."/>
            <person name="Sperisen C."/>
            <person name="Tritt A."/>
            <person name="Tisserant E."/>
            <person name="Crous P.W."/>
            <person name="Henrissat B."/>
            <person name="Nehls U."/>
            <person name="Egli S."/>
            <person name="Spatafora J.W."/>
            <person name="Grigoriev I.V."/>
            <person name="Martin F.M."/>
        </authorList>
    </citation>
    <scope>NUCLEOTIDE SEQUENCE [LARGE SCALE GENOMIC DNA]</scope>
    <source>
        <strain evidence="2 3">CBS 207.34</strain>
    </source>
</reference>
<dbReference type="InterPro" id="IPR038883">
    <property type="entry name" value="AN11006-like"/>
</dbReference>
<evidence type="ECO:0000313" key="2">
    <source>
        <dbReference type="EMBL" id="OCL03279.1"/>
    </source>
</evidence>
<dbReference type="Pfam" id="PF24864">
    <property type="entry name" value="DUF7730"/>
    <property type="match status" value="1"/>
</dbReference>
<name>A0A8E2ER19_9PEZI</name>
<keyword evidence="3" id="KW-1185">Reference proteome</keyword>
<dbReference type="AlphaFoldDB" id="A0A8E2ER19"/>